<comment type="caution">
    <text evidence="2">The sequence shown here is derived from an EMBL/GenBank/DDBJ whole genome shotgun (WGS) entry which is preliminary data.</text>
</comment>
<gene>
    <name evidence="2" type="ORF">SCA03_20190</name>
</gene>
<feature type="region of interest" description="Disordered" evidence="1">
    <location>
        <begin position="76"/>
        <end position="125"/>
    </location>
</feature>
<organism evidence="2 3">
    <name type="scientific">Streptomyces cacaoi</name>
    <dbReference type="NCBI Taxonomy" id="1898"/>
    <lineage>
        <taxon>Bacteria</taxon>
        <taxon>Bacillati</taxon>
        <taxon>Actinomycetota</taxon>
        <taxon>Actinomycetes</taxon>
        <taxon>Kitasatosporales</taxon>
        <taxon>Streptomycetaceae</taxon>
        <taxon>Streptomyces</taxon>
    </lineage>
</organism>
<dbReference type="Proteomes" id="UP000319210">
    <property type="component" value="Unassembled WGS sequence"/>
</dbReference>
<dbReference type="AlphaFoldDB" id="A0A4Y3QYF4"/>
<proteinExistence type="predicted"/>
<name>A0A4Y3QYF4_STRCI</name>
<protein>
    <submittedName>
        <fullName evidence="2">Uncharacterized protein</fullName>
    </submittedName>
</protein>
<dbReference type="EMBL" id="BJMM01000007">
    <property type="protein sequence ID" value="GEB49468.1"/>
    <property type="molecule type" value="Genomic_DNA"/>
</dbReference>
<keyword evidence="3" id="KW-1185">Reference proteome</keyword>
<evidence type="ECO:0000256" key="1">
    <source>
        <dbReference type="SAM" id="MobiDB-lite"/>
    </source>
</evidence>
<sequence>MRLSLGPSSVPGQCAGTGVRTGEGRTARALGLRAPRPGERTASAVPGRSGRWGAQAEAAALVELLLSDELLELLEDESEEELVDEDEDEESLEPESPPLLDELSEDDEPEEPELLLDDEPRLSLR</sequence>
<accession>A0A4Y3QYF4</accession>
<feature type="region of interest" description="Disordered" evidence="1">
    <location>
        <begin position="1"/>
        <end position="51"/>
    </location>
</feature>
<feature type="compositionally biased region" description="Acidic residues" evidence="1">
    <location>
        <begin position="76"/>
        <end position="93"/>
    </location>
</feature>
<feature type="compositionally biased region" description="Acidic residues" evidence="1">
    <location>
        <begin position="102"/>
        <end position="117"/>
    </location>
</feature>
<evidence type="ECO:0000313" key="3">
    <source>
        <dbReference type="Proteomes" id="UP000319210"/>
    </source>
</evidence>
<evidence type="ECO:0000313" key="2">
    <source>
        <dbReference type="EMBL" id="GEB49468.1"/>
    </source>
</evidence>
<reference evidence="2 3" key="1">
    <citation type="submission" date="2019-06" db="EMBL/GenBank/DDBJ databases">
        <title>Whole genome shotgun sequence of Streptomyces cacaoi subsp. cacaoi NBRC 12748.</title>
        <authorList>
            <person name="Hosoyama A."/>
            <person name="Uohara A."/>
            <person name="Ohji S."/>
            <person name="Ichikawa N."/>
        </authorList>
    </citation>
    <scope>NUCLEOTIDE SEQUENCE [LARGE SCALE GENOMIC DNA]</scope>
    <source>
        <strain evidence="2 3">NBRC 12748</strain>
    </source>
</reference>
<feature type="compositionally biased region" description="Polar residues" evidence="1">
    <location>
        <begin position="1"/>
        <end position="11"/>
    </location>
</feature>